<organism evidence="1 2">
    <name type="scientific">Actinomadura yumaensis</name>
    <dbReference type="NCBI Taxonomy" id="111807"/>
    <lineage>
        <taxon>Bacteria</taxon>
        <taxon>Bacillati</taxon>
        <taxon>Actinomycetota</taxon>
        <taxon>Actinomycetes</taxon>
        <taxon>Streptosporangiales</taxon>
        <taxon>Thermomonosporaceae</taxon>
        <taxon>Actinomadura</taxon>
    </lineage>
</organism>
<accession>A0ABW2CR50</accession>
<dbReference type="EMBL" id="JBHSXS010000019">
    <property type="protein sequence ID" value="MFC6883451.1"/>
    <property type="molecule type" value="Genomic_DNA"/>
</dbReference>
<comment type="caution">
    <text evidence="1">The sequence shown here is derived from an EMBL/GenBank/DDBJ whole genome shotgun (WGS) entry which is preliminary data.</text>
</comment>
<dbReference type="Proteomes" id="UP001596380">
    <property type="component" value="Unassembled WGS sequence"/>
</dbReference>
<keyword evidence="2" id="KW-1185">Reference proteome</keyword>
<evidence type="ECO:0000313" key="2">
    <source>
        <dbReference type="Proteomes" id="UP001596380"/>
    </source>
</evidence>
<name>A0ABW2CR50_9ACTN</name>
<dbReference type="RefSeq" id="WP_378063661.1">
    <property type="nucleotide sequence ID" value="NZ_JBHSXS010000019.1"/>
</dbReference>
<reference evidence="2" key="1">
    <citation type="journal article" date="2019" name="Int. J. Syst. Evol. Microbiol.">
        <title>The Global Catalogue of Microorganisms (GCM) 10K type strain sequencing project: providing services to taxonomists for standard genome sequencing and annotation.</title>
        <authorList>
            <consortium name="The Broad Institute Genomics Platform"/>
            <consortium name="The Broad Institute Genome Sequencing Center for Infectious Disease"/>
            <person name="Wu L."/>
            <person name="Ma J."/>
        </authorList>
    </citation>
    <scope>NUCLEOTIDE SEQUENCE [LARGE SCALE GENOMIC DNA]</scope>
    <source>
        <strain evidence="2">JCM 3369</strain>
    </source>
</reference>
<proteinExistence type="predicted"/>
<gene>
    <name evidence="1" type="ORF">ACFQKB_27080</name>
</gene>
<evidence type="ECO:0008006" key="3">
    <source>
        <dbReference type="Google" id="ProtNLM"/>
    </source>
</evidence>
<protein>
    <recommendedName>
        <fullName evidence="3">Zinc-ribbon domain-containing protein</fullName>
    </recommendedName>
</protein>
<evidence type="ECO:0000313" key="1">
    <source>
        <dbReference type="EMBL" id="MFC6883451.1"/>
    </source>
</evidence>
<sequence length="195" mass="20713">MASTDYVSAASSKGGKTVDHAVPIGTPAGHVPAACGVFVDHWGRSGNDTFADTLARGRRWRWRSICPACKKITKHTVPPPAAPAAAPKTAPDTNPAVAAAVADIKAQLEALPPKPDKIATVLHRTVGQIGRAHACPLANHFTPRLPDGYRIRFYGPTVTVIPPADAGQPVEFDAPTPVQTFVRRFDKGTYPWLIG</sequence>